<dbReference type="EMBL" id="CP013650">
    <property type="protein sequence ID" value="ALS99908.1"/>
    <property type="molecule type" value="Genomic_DNA"/>
</dbReference>
<evidence type="ECO:0000256" key="2">
    <source>
        <dbReference type="ARBA" id="ARBA00022679"/>
    </source>
</evidence>
<feature type="domain" description="Glycosyl hydrolase 94 catalytic" evidence="4">
    <location>
        <begin position="349"/>
        <end position="709"/>
    </location>
</feature>
<dbReference type="PANTHER" id="PTHR37469:SF2">
    <property type="entry name" value="CELLOBIONIC ACID PHOSPHORYLASE"/>
    <property type="match status" value="1"/>
</dbReference>
<dbReference type="Gene3D" id="2.60.420.10">
    <property type="entry name" value="Maltose phosphorylase, domain 3"/>
    <property type="match status" value="1"/>
</dbReference>
<evidence type="ECO:0000256" key="1">
    <source>
        <dbReference type="ARBA" id="ARBA00022676"/>
    </source>
</evidence>
<dbReference type="GO" id="GO:0016757">
    <property type="term" value="F:glycosyltransferase activity"/>
    <property type="evidence" value="ECO:0007669"/>
    <property type="project" value="UniProtKB-KW"/>
</dbReference>
<dbReference type="InterPro" id="IPR011013">
    <property type="entry name" value="Gal_mutarotase_sf_dom"/>
</dbReference>
<dbReference type="InterPro" id="IPR037018">
    <property type="entry name" value="GH65_N"/>
</dbReference>
<dbReference type="Pfam" id="PF06165">
    <property type="entry name" value="GH94_b-supersand"/>
    <property type="match status" value="1"/>
</dbReference>
<evidence type="ECO:0000313" key="5">
    <source>
        <dbReference type="EMBL" id="ALS99908.1"/>
    </source>
</evidence>
<name>A0A0U2ZBP9_9ALTE</name>
<dbReference type="InterPro" id="IPR008928">
    <property type="entry name" value="6-hairpin_glycosidase_sf"/>
</dbReference>
<dbReference type="Gene3D" id="2.70.98.40">
    <property type="entry name" value="Glycoside hydrolase, family 65, N-terminal domain"/>
    <property type="match status" value="1"/>
</dbReference>
<gene>
    <name evidence="5" type="ORF">AT746_17645</name>
</gene>
<evidence type="ECO:0000313" key="6">
    <source>
        <dbReference type="Proteomes" id="UP000068447"/>
    </source>
</evidence>
<dbReference type="KEGG" id="lal:AT746_17645"/>
<keyword evidence="6" id="KW-1185">Reference proteome</keyword>
<dbReference type="Proteomes" id="UP000068447">
    <property type="component" value="Chromosome"/>
</dbReference>
<dbReference type="OrthoDB" id="9769991at2"/>
<dbReference type="Pfam" id="PF17167">
    <property type="entry name" value="Glyco_hydro_94"/>
    <property type="match status" value="1"/>
</dbReference>
<evidence type="ECO:0000259" key="3">
    <source>
        <dbReference type="Pfam" id="PF06165"/>
    </source>
</evidence>
<feature type="domain" description="Glycosyl hydrolase 94 supersandwich" evidence="3">
    <location>
        <begin position="73"/>
        <end position="284"/>
    </location>
</feature>
<organism evidence="5 6">
    <name type="scientific">Lacimicrobium alkaliphilum</name>
    <dbReference type="NCBI Taxonomy" id="1526571"/>
    <lineage>
        <taxon>Bacteria</taxon>
        <taxon>Pseudomonadati</taxon>
        <taxon>Pseudomonadota</taxon>
        <taxon>Gammaproteobacteria</taxon>
        <taxon>Alteromonadales</taxon>
        <taxon>Alteromonadaceae</taxon>
        <taxon>Lacimicrobium</taxon>
    </lineage>
</organism>
<dbReference type="AlphaFoldDB" id="A0A0U2ZBP9"/>
<dbReference type="PANTHER" id="PTHR37469">
    <property type="entry name" value="CELLOBIONIC ACID PHOSPHORYLASE-RELATED"/>
    <property type="match status" value="1"/>
</dbReference>
<keyword evidence="2" id="KW-0808">Transferase</keyword>
<dbReference type="SUPFAM" id="SSF48208">
    <property type="entry name" value="Six-hairpin glycosidases"/>
    <property type="match status" value="1"/>
</dbReference>
<dbReference type="GO" id="GO:0005975">
    <property type="term" value="P:carbohydrate metabolic process"/>
    <property type="evidence" value="ECO:0007669"/>
    <property type="project" value="InterPro"/>
</dbReference>
<dbReference type="InterPro" id="IPR010383">
    <property type="entry name" value="Glyco_hydrolase_94_b-supersand"/>
</dbReference>
<accession>A0A0U2ZBP9</accession>
<dbReference type="GO" id="GO:0030246">
    <property type="term" value="F:carbohydrate binding"/>
    <property type="evidence" value="ECO:0007669"/>
    <property type="project" value="InterPro"/>
</dbReference>
<protein>
    <submittedName>
        <fullName evidence="5">NdvB protein</fullName>
    </submittedName>
</protein>
<keyword evidence="1" id="KW-0328">Glycosyltransferase</keyword>
<dbReference type="InterPro" id="IPR052047">
    <property type="entry name" value="GH94_Enzymes"/>
</dbReference>
<dbReference type="InterPro" id="IPR033432">
    <property type="entry name" value="GH94_catalytic"/>
</dbReference>
<dbReference type="InterPro" id="IPR012341">
    <property type="entry name" value="6hp_glycosidase-like_sf"/>
</dbReference>
<reference evidence="5 6" key="1">
    <citation type="submission" date="2015-12" db="EMBL/GenBank/DDBJ databases">
        <title>Complete genome of Lacimicrobium alkaliphilum KCTC 32984.</title>
        <authorList>
            <person name="Kim S.-G."/>
            <person name="Lee Y.-J."/>
        </authorList>
    </citation>
    <scope>NUCLEOTIDE SEQUENCE [LARGE SCALE GENOMIC DNA]</scope>
    <source>
        <strain evidence="5 6">YelD216</strain>
    </source>
</reference>
<proteinExistence type="predicted"/>
<dbReference type="STRING" id="1526571.AT746_17645"/>
<evidence type="ECO:0000259" key="4">
    <source>
        <dbReference type="Pfam" id="PF17167"/>
    </source>
</evidence>
<dbReference type="Gene3D" id="1.50.10.10">
    <property type="match status" value="1"/>
</dbReference>
<sequence length="789" mass="90044">MIEFTGNGRCVLHSPTAMPQASGFLWNPQMLIQMNCRGYAVAQFMQPEPAKYTSGPMLEAKTFMQPEQPYYAHNPGRFFYVKDEHSGTVFSAPYEPVRAPVEQYRFFHEAHRIGWKIQADGLELELELTLANDRAAELWTITLTNPADSPRSLSLYPYFPVGYRSWMNQSGYFDPEHQAMICKAVTPYQKVQDYFANRHLKDWTCLLAETSPQAWEARQQHFEGEGGLHGPGGLQQQQLDKGEALYELPAAILQYRLKLAAGQSQRFRFVFAPVRDDQELAGLRKHFFGGQEDGFRRSADAYRVAMQQQQGCIRLNGPQPDFDQFVNHWLGRQLYYHGDVNRLTTDPQTRNYLQDNMGMAYLQPLRCREALITALSQQKRSGEMPDGILLHPEAELKYINQVPHADHCVWLPICLQAYLDETDDYALLDQKLSFADSEEPMSVANHLQLAMEWLLKARDHRGLSLIHQGDWCDPMNMVGYQGKGVSAWLTLASAYAFRLWADICLASDRAEQARHWQNQATELNKAANQWFWADNWYARGITDQGRLFGTAQDREGQIYLNPQSWAMLSGAADSSRLQSVQAAIEEKLMTPFGPMMLAPAYTAMVEDVGRLTQKFPGTAENGSVYNHAVMFYIHALYQQGLAEQAFELLKKMLPSETDWQQRGQFPVFIPNYYRGAWHQYPQRAGRSSQLFNTGTVSWYYRCVTEGLLGLRGCRQGLRVNPQLPAHWSQVRAIRHFRGARINVEIQRQATEKQQLYLDGVHVSGDCICGLQSGTEYQLKVILPGATGHD</sequence>
<dbReference type="RefSeq" id="WP_062483158.1">
    <property type="nucleotide sequence ID" value="NZ_CP013650.1"/>
</dbReference>
<dbReference type="SUPFAM" id="SSF74650">
    <property type="entry name" value="Galactose mutarotase-like"/>
    <property type="match status" value="1"/>
</dbReference>